<dbReference type="PANTHER" id="PTHR15451">
    <property type="entry name" value="ERGOSTEROL BIOSYNTHETIC PROTEIN 28-RELATED"/>
    <property type="match status" value="1"/>
</dbReference>
<evidence type="ECO:0000313" key="15">
    <source>
        <dbReference type="Proteomes" id="UP001278500"/>
    </source>
</evidence>
<name>A0AAE0MNQ1_9PEZI</name>
<dbReference type="GO" id="GO:0016126">
    <property type="term" value="P:sterol biosynthetic process"/>
    <property type="evidence" value="ECO:0007669"/>
    <property type="project" value="UniProtKB-KW"/>
</dbReference>
<accession>A0AAE0MNQ1</accession>
<dbReference type="GO" id="GO:0005789">
    <property type="term" value="C:endoplasmic reticulum membrane"/>
    <property type="evidence" value="ECO:0007669"/>
    <property type="project" value="UniProtKB-SubCell"/>
</dbReference>
<keyword evidence="8" id="KW-0756">Sterol biosynthesis</keyword>
<evidence type="ECO:0000256" key="10">
    <source>
        <dbReference type="ARBA" id="ARBA00023136"/>
    </source>
</evidence>
<comment type="similarity">
    <text evidence="2">Belongs to the ERG28 family.</text>
</comment>
<keyword evidence="12" id="KW-0753">Steroid metabolism</keyword>
<sequence>MDAIKAFLPSGEKGFLPYYLFFVSIVAMGNALQNYTTLHYTRRLYNGRFVPNTSLPPAKGKFSPEDSVDVLKPVSPSEAEKKEAAAKDQVTPLAARVFGTYTFMAGIIRFYASYNLENESLYKLGIWTHVIAAVHFTSEFFVYKTLRFSGPQIFPFMAAYGGTLWMVLQYGHYVQ</sequence>
<evidence type="ECO:0000256" key="13">
    <source>
        <dbReference type="SAM" id="Phobius"/>
    </source>
</evidence>
<evidence type="ECO:0000256" key="5">
    <source>
        <dbReference type="ARBA" id="ARBA00022824"/>
    </source>
</evidence>
<evidence type="ECO:0008006" key="16">
    <source>
        <dbReference type="Google" id="ProtNLM"/>
    </source>
</evidence>
<evidence type="ECO:0000256" key="4">
    <source>
        <dbReference type="ARBA" id="ARBA00022692"/>
    </source>
</evidence>
<dbReference type="GO" id="GO:0030674">
    <property type="term" value="F:protein-macromolecule adaptor activity"/>
    <property type="evidence" value="ECO:0007669"/>
    <property type="project" value="TreeGrafter"/>
</dbReference>
<keyword evidence="5" id="KW-0256">Endoplasmic reticulum</keyword>
<dbReference type="AlphaFoldDB" id="A0AAE0MNQ1"/>
<dbReference type="EMBL" id="JAUEPP010000008">
    <property type="protein sequence ID" value="KAK3337819.1"/>
    <property type="molecule type" value="Genomic_DNA"/>
</dbReference>
<feature type="transmembrane region" description="Helical" evidence="13">
    <location>
        <begin position="15"/>
        <end position="33"/>
    </location>
</feature>
<reference evidence="14" key="2">
    <citation type="submission" date="2023-06" db="EMBL/GenBank/DDBJ databases">
        <authorList>
            <consortium name="Lawrence Berkeley National Laboratory"/>
            <person name="Haridas S."/>
            <person name="Hensen N."/>
            <person name="Bonometti L."/>
            <person name="Westerberg I."/>
            <person name="Brannstrom I.O."/>
            <person name="Guillou S."/>
            <person name="Cros-Aarteil S."/>
            <person name="Calhoun S."/>
            <person name="Kuo A."/>
            <person name="Mondo S."/>
            <person name="Pangilinan J."/>
            <person name="Riley R."/>
            <person name="Labutti K."/>
            <person name="Andreopoulos B."/>
            <person name="Lipzen A."/>
            <person name="Chen C."/>
            <person name="Yanf M."/>
            <person name="Daum C."/>
            <person name="Ng V."/>
            <person name="Clum A."/>
            <person name="Steindorff A."/>
            <person name="Ohm R."/>
            <person name="Martin F."/>
            <person name="Silar P."/>
            <person name="Natvig D."/>
            <person name="Lalanne C."/>
            <person name="Gautier V."/>
            <person name="Ament-Velasquez S.L."/>
            <person name="Kruys A."/>
            <person name="Hutchinson M.I."/>
            <person name="Powell A.J."/>
            <person name="Barry K."/>
            <person name="Miller A.N."/>
            <person name="Grigoriev I.V."/>
            <person name="Debuchy R."/>
            <person name="Gladieux P."/>
            <person name="Thoren M.H."/>
            <person name="Johannesson H."/>
        </authorList>
    </citation>
    <scope>NUCLEOTIDE SEQUENCE</scope>
    <source>
        <strain evidence="14">CBS 560.94</strain>
    </source>
</reference>
<evidence type="ECO:0000256" key="11">
    <source>
        <dbReference type="ARBA" id="ARBA00023166"/>
    </source>
</evidence>
<evidence type="ECO:0000256" key="12">
    <source>
        <dbReference type="ARBA" id="ARBA00023221"/>
    </source>
</evidence>
<protein>
    <recommendedName>
        <fullName evidence="16">Ergosterol biosynthetic protein 28</fullName>
    </recommendedName>
</protein>
<reference evidence="14" key="1">
    <citation type="journal article" date="2023" name="Mol. Phylogenet. Evol.">
        <title>Genome-scale phylogeny and comparative genomics of the fungal order Sordariales.</title>
        <authorList>
            <person name="Hensen N."/>
            <person name="Bonometti L."/>
            <person name="Westerberg I."/>
            <person name="Brannstrom I.O."/>
            <person name="Guillou S."/>
            <person name="Cros-Aarteil S."/>
            <person name="Calhoun S."/>
            <person name="Haridas S."/>
            <person name="Kuo A."/>
            <person name="Mondo S."/>
            <person name="Pangilinan J."/>
            <person name="Riley R."/>
            <person name="LaButti K."/>
            <person name="Andreopoulos B."/>
            <person name="Lipzen A."/>
            <person name="Chen C."/>
            <person name="Yan M."/>
            <person name="Daum C."/>
            <person name="Ng V."/>
            <person name="Clum A."/>
            <person name="Steindorff A."/>
            <person name="Ohm R.A."/>
            <person name="Martin F."/>
            <person name="Silar P."/>
            <person name="Natvig D.O."/>
            <person name="Lalanne C."/>
            <person name="Gautier V."/>
            <person name="Ament-Velasquez S.L."/>
            <person name="Kruys A."/>
            <person name="Hutchinson M.I."/>
            <person name="Powell A.J."/>
            <person name="Barry K."/>
            <person name="Miller A.N."/>
            <person name="Grigoriev I.V."/>
            <person name="Debuchy R."/>
            <person name="Gladieux P."/>
            <person name="Hiltunen Thoren M."/>
            <person name="Johannesson H."/>
        </authorList>
    </citation>
    <scope>NUCLEOTIDE SEQUENCE</scope>
    <source>
        <strain evidence="14">CBS 560.94</strain>
    </source>
</reference>
<keyword evidence="7 13" id="KW-1133">Transmembrane helix</keyword>
<dbReference type="GeneID" id="87862261"/>
<organism evidence="14 15">
    <name type="scientific">Neurospora tetraspora</name>
    <dbReference type="NCBI Taxonomy" id="94610"/>
    <lineage>
        <taxon>Eukaryota</taxon>
        <taxon>Fungi</taxon>
        <taxon>Dikarya</taxon>
        <taxon>Ascomycota</taxon>
        <taxon>Pezizomycotina</taxon>
        <taxon>Sordariomycetes</taxon>
        <taxon>Sordariomycetidae</taxon>
        <taxon>Sordariales</taxon>
        <taxon>Sordariaceae</taxon>
        <taxon>Neurospora</taxon>
    </lineage>
</organism>
<dbReference type="PANTHER" id="PTHR15451:SF19">
    <property type="entry name" value="ERGOSTEROL BIOSYNTHETIC PROTEIN 28 HOMOLOG"/>
    <property type="match status" value="1"/>
</dbReference>
<keyword evidence="3" id="KW-0444">Lipid biosynthesis</keyword>
<keyword evidence="4 13" id="KW-0812">Transmembrane</keyword>
<feature type="transmembrane region" description="Helical" evidence="13">
    <location>
        <begin position="154"/>
        <end position="173"/>
    </location>
</feature>
<evidence type="ECO:0000256" key="2">
    <source>
        <dbReference type="ARBA" id="ARBA00005377"/>
    </source>
</evidence>
<keyword evidence="10 13" id="KW-0472">Membrane</keyword>
<keyword evidence="9" id="KW-0443">Lipid metabolism</keyword>
<evidence type="ECO:0000256" key="1">
    <source>
        <dbReference type="ARBA" id="ARBA00004477"/>
    </source>
</evidence>
<evidence type="ECO:0000256" key="7">
    <source>
        <dbReference type="ARBA" id="ARBA00022989"/>
    </source>
</evidence>
<dbReference type="InterPro" id="IPR005352">
    <property type="entry name" value="Erg28"/>
</dbReference>
<keyword evidence="11" id="KW-1207">Sterol metabolism</keyword>
<evidence type="ECO:0000256" key="8">
    <source>
        <dbReference type="ARBA" id="ARBA00023011"/>
    </source>
</evidence>
<gene>
    <name evidence="14" type="ORF">B0H65DRAFT_434088</name>
</gene>
<dbReference type="RefSeq" id="XP_062677270.1">
    <property type="nucleotide sequence ID" value="XM_062825107.1"/>
</dbReference>
<evidence type="ECO:0000313" key="14">
    <source>
        <dbReference type="EMBL" id="KAK3337819.1"/>
    </source>
</evidence>
<proteinExistence type="inferred from homology"/>
<keyword evidence="6" id="KW-0752">Steroid biosynthesis</keyword>
<comment type="caution">
    <text evidence="14">The sequence shown here is derived from an EMBL/GenBank/DDBJ whole genome shotgun (WGS) entry which is preliminary data.</text>
</comment>
<evidence type="ECO:0000256" key="3">
    <source>
        <dbReference type="ARBA" id="ARBA00022516"/>
    </source>
</evidence>
<feature type="transmembrane region" description="Helical" evidence="13">
    <location>
        <begin position="93"/>
        <end position="112"/>
    </location>
</feature>
<keyword evidence="15" id="KW-1185">Reference proteome</keyword>
<comment type="subcellular location">
    <subcellularLocation>
        <location evidence="1">Endoplasmic reticulum membrane</location>
        <topology evidence="1">Multi-pass membrane protein</topology>
    </subcellularLocation>
</comment>
<dbReference type="Proteomes" id="UP001278500">
    <property type="component" value="Unassembled WGS sequence"/>
</dbReference>
<dbReference type="Pfam" id="PF03694">
    <property type="entry name" value="Erg28"/>
    <property type="match status" value="1"/>
</dbReference>
<evidence type="ECO:0000256" key="6">
    <source>
        <dbReference type="ARBA" id="ARBA00022955"/>
    </source>
</evidence>
<evidence type="ECO:0000256" key="9">
    <source>
        <dbReference type="ARBA" id="ARBA00023098"/>
    </source>
</evidence>